<accession>A0ABD2A9S9</accession>
<feature type="compositionally biased region" description="Polar residues" evidence="1">
    <location>
        <begin position="80"/>
        <end position="91"/>
    </location>
</feature>
<proteinExistence type="predicted"/>
<feature type="compositionally biased region" description="Acidic residues" evidence="1">
    <location>
        <begin position="265"/>
        <end position="277"/>
    </location>
</feature>
<evidence type="ECO:0000313" key="4">
    <source>
        <dbReference type="Proteomes" id="UP001607302"/>
    </source>
</evidence>
<keyword evidence="4" id="KW-1185">Reference proteome</keyword>
<gene>
    <name evidence="3" type="ORF">V1478_013074</name>
</gene>
<keyword evidence="2" id="KW-0812">Transmembrane</keyword>
<protein>
    <submittedName>
        <fullName evidence="3">Uncharacterized protein</fullName>
    </submittedName>
</protein>
<keyword evidence="2" id="KW-0472">Membrane</keyword>
<feature type="region of interest" description="Disordered" evidence="1">
    <location>
        <begin position="265"/>
        <end position="297"/>
    </location>
</feature>
<evidence type="ECO:0000256" key="2">
    <source>
        <dbReference type="SAM" id="Phobius"/>
    </source>
</evidence>
<dbReference type="AlphaFoldDB" id="A0ABD2A9S9"/>
<reference evidence="3 4" key="1">
    <citation type="journal article" date="2024" name="Ann. Entomol. Soc. Am.">
        <title>Genomic analyses of the southern and eastern yellowjacket wasps (Hymenoptera: Vespidae) reveal evolutionary signatures of social life.</title>
        <authorList>
            <person name="Catto M.A."/>
            <person name="Caine P.B."/>
            <person name="Orr S.E."/>
            <person name="Hunt B.G."/>
            <person name="Goodisman M.A.D."/>
        </authorList>
    </citation>
    <scope>NUCLEOTIDE SEQUENCE [LARGE SCALE GENOMIC DNA]</scope>
    <source>
        <strain evidence="3">233</strain>
        <tissue evidence="3">Head and thorax</tissue>
    </source>
</reference>
<organism evidence="3 4">
    <name type="scientific">Vespula squamosa</name>
    <name type="common">Southern yellow jacket</name>
    <name type="synonym">Wasp</name>
    <dbReference type="NCBI Taxonomy" id="30214"/>
    <lineage>
        <taxon>Eukaryota</taxon>
        <taxon>Metazoa</taxon>
        <taxon>Ecdysozoa</taxon>
        <taxon>Arthropoda</taxon>
        <taxon>Hexapoda</taxon>
        <taxon>Insecta</taxon>
        <taxon>Pterygota</taxon>
        <taxon>Neoptera</taxon>
        <taxon>Endopterygota</taxon>
        <taxon>Hymenoptera</taxon>
        <taxon>Apocrita</taxon>
        <taxon>Aculeata</taxon>
        <taxon>Vespoidea</taxon>
        <taxon>Vespidae</taxon>
        <taxon>Vespinae</taxon>
        <taxon>Vespula</taxon>
    </lineage>
</organism>
<dbReference type="Proteomes" id="UP001607302">
    <property type="component" value="Unassembled WGS sequence"/>
</dbReference>
<feature type="transmembrane region" description="Helical" evidence="2">
    <location>
        <begin position="109"/>
        <end position="132"/>
    </location>
</feature>
<feature type="region of interest" description="Disordered" evidence="1">
    <location>
        <begin position="70"/>
        <end position="92"/>
    </location>
</feature>
<evidence type="ECO:0000256" key="1">
    <source>
        <dbReference type="SAM" id="MobiDB-lite"/>
    </source>
</evidence>
<comment type="caution">
    <text evidence="3">The sequence shown here is derived from an EMBL/GenBank/DDBJ whole genome shotgun (WGS) entry which is preliminary data.</text>
</comment>
<feature type="non-terminal residue" evidence="3">
    <location>
        <position position="297"/>
    </location>
</feature>
<name>A0ABD2A9S9_VESSQ</name>
<dbReference type="EMBL" id="JAUDFV010000153">
    <property type="protein sequence ID" value="KAL2717374.1"/>
    <property type="molecule type" value="Genomic_DNA"/>
</dbReference>
<keyword evidence="2" id="KW-1133">Transmembrane helix</keyword>
<evidence type="ECO:0000313" key="3">
    <source>
        <dbReference type="EMBL" id="KAL2717374.1"/>
    </source>
</evidence>
<sequence length="297" mass="33364">MYYTLSSSVANEKELDPNGGMLEAVSNESDLIVRHLVSVNYKENKSEIRTVFLMVGQVTKRERERKILQTKTEIEHDASGNGNATTTSSNDVLRELSNESRVRKIINEVIRFSLLGCMVIIVQLFQIVHVIWRFLNEPWDADVKGVWLRAVSMAYDTYALSHYTPISSLSLDVFVKLNNPGINEKAEISGISNSANSLNGHLVFGAEEEDRQGRKWSNVAQDEVTDSVLNFDCTSASYDEIDLEVSLDAKHRGCCGISLRCVDEDENNDNEDEDNDNGDDRYACLRQRAGTTDSPRT</sequence>